<comment type="similarity">
    <text evidence="1">Belongs to the beta type-B retroviral polymerase family. HERV class-II K(HML-2) pol subfamily.</text>
</comment>
<dbReference type="Gene3D" id="3.10.10.10">
    <property type="entry name" value="HIV Type 1 Reverse Transcriptase, subunit A, domain 1"/>
    <property type="match status" value="1"/>
</dbReference>
<dbReference type="InterPro" id="IPR053134">
    <property type="entry name" value="RNA-dir_DNA_polymerase"/>
</dbReference>
<evidence type="ECO:0000259" key="4">
    <source>
        <dbReference type="Pfam" id="PF13873"/>
    </source>
</evidence>
<accession>A0AAV7RQJ1</accession>
<reference evidence="5" key="1">
    <citation type="journal article" date="2022" name="bioRxiv">
        <title>Sequencing and chromosome-scale assembly of the giantPleurodeles waltlgenome.</title>
        <authorList>
            <person name="Brown T."/>
            <person name="Elewa A."/>
            <person name="Iarovenko S."/>
            <person name="Subramanian E."/>
            <person name="Araus A.J."/>
            <person name="Petzold A."/>
            <person name="Susuki M."/>
            <person name="Suzuki K.-i.T."/>
            <person name="Hayashi T."/>
            <person name="Toyoda A."/>
            <person name="Oliveira C."/>
            <person name="Osipova E."/>
            <person name="Leigh N.D."/>
            <person name="Simon A."/>
            <person name="Yun M.H."/>
        </authorList>
    </citation>
    <scope>NUCLEOTIDE SEQUENCE</scope>
    <source>
        <strain evidence="5">20211129_DDA</strain>
        <tissue evidence="5">Liver</tissue>
    </source>
</reference>
<dbReference type="AlphaFoldDB" id="A0AAV7RQJ1"/>
<evidence type="ECO:0000256" key="1">
    <source>
        <dbReference type="ARBA" id="ARBA00010879"/>
    </source>
</evidence>
<gene>
    <name evidence="5" type="ORF">NDU88_006198</name>
</gene>
<proteinExistence type="inferred from homology"/>
<evidence type="ECO:0000313" key="6">
    <source>
        <dbReference type="Proteomes" id="UP001066276"/>
    </source>
</evidence>
<comment type="caution">
    <text evidence="5">The sequence shown here is derived from an EMBL/GenBank/DDBJ whole genome shotgun (WGS) entry which is preliminary data.</text>
</comment>
<dbReference type="InterPro" id="IPR043128">
    <property type="entry name" value="Rev_trsase/Diguanyl_cyclase"/>
</dbReference>
<sequence>MAPQRHPRFSEEKLRVMVEEIIRVEPQLFGSQMQQISIARKMALWRRIMDSINAVGQHPRTRDDIRKRWDDLRGKVRSIAARLQLAVQRTGGGPSPPPPQLTTWKEQVLALMHPEGLTGVAGGLDSGATLSCSRVYDLSEPENRYLRDYLDDVLAKGFIHHSTSPVSSSLFFVPEKNRELRTCIGYHAVNKVTIKNRYPLPLISVLLDQVCQPTIYTKLNLRGAYHLIRVMKGDEWKTAFRTKFGLFEYTVMPFGLCNAPSEFQFFINEVLQEFPDVCIVVYIDDILIYSSSTEEHIGHVRVVHEHHLFAKLEKFIFHAPTAEFLGYVITPDEISMDRSKVPSILDWVALRSIKEVQQFLGFADFYQRFITTFLPWYLP</sequence>
<evidence type="ECO:0000313" key="5">
    <source>
        <dbReference type="EMBL" id="KAJ1153439.1"/>
    </source>
</evidence>
<organism evidence="5 6">
    <name type="scientific">Pleurodeles waltl</name>
    <name type="common">Iberian ribbed newt</name>
    <dbReference type="NCBI Taxonomy" id="8319"/>
    <lineage>
        <taxon>Eukaryota</taxon>
        <taxon>Metazoa</taxon>
        <taxon>Chordata</taxon>
        <taxon>Craniata</taxon>
        <taxon>Vertebrata</taxon>
        <taxon>Euteleostomi</taxon>
        <taxon>Amphibia</taxon>
        <taxon>Batrachia</taxon>
        <taxon>Caudata</taxon>
        <taxon>Salamandroidea</taxon>
        <taxon>Salamandridae</taxon>
        <taxon>Pleurodelinae</taxon>
        <taxon>Pleurodeles</taxon>
    </lineage>
</organism>
<keyword evidence="6" id="KW-1185">Reference proteome</keyword>
<dbReference type="Pfam" id="PF13873">
    <property type="entry name" value="Myb_DNA-bind_5"/>
    <property type="match status" value="1"/>
</dbReference>
<dbReference type="GO" id="GO:0004523">
    <property type="term" value="F:RNA-DNA hybrid ribonuclease activity"/>
    <property type="evidence" value="ECO:0007669"/>
    <property type="project" value="UniProtKB-EC"/>
</dbReference>
<dbReference type="PANTHER" id="PTHR24559">
    <property type="entry name" value="TRANSPOSON TY3-I GAG-POL POLYPROTEIN"/>
    <property type="match status" value="1"/>
</dbReference>
<evidence type="ECO:0000256" key="2">
    <source>
        <dbReference type="ARBA" id="ARBA00012180"/>
    </source>
</evidence>
<dbReference type="InterPro" id="IPR043502">
    <property type="entry name" value="DNA/RNA_pol_sf"/>
</dbReference>
<dbReference type="InterPro" id="IPR000477">
    <property type="entry name" value="RT_dom"/>
</dbReference>
<dbReference type="EC" id="3.1.26.4" evidence="2"/>
<dbReference type="Proteomes" id="UP001066276">
    <property type="component" value="Chromosome 5"/>
</dbReference>
<dbReference type="PANTHER" id="PTHR24559:SF440">
    <property type="entry name" value="RIBONUCLEASE H"/>
    <property type="match status" value="1"/>
</dbReference>
<feature type="domain" description="Myb/SANT-like DNA-binding" evidence="4">
    <location>
        <begin position="5"/>
        <end position="79"/>
    </location>
</feature>
<dbReference type="EMBL" id="JANPWB010000009">
    <property type="protein sequence ID" value="KAJ1153439.1"/>
    <property type="molecule type" value="Genomic_DNA"/>
</dbReference>
<protein>
    <recommendedName>
        <fullName evidence="2">ribonuclease H</fullName>
        <ecNumber evidence="2">3.1.26.4</ecNumber>
    </recommendedName>
</protein>
<dbReference type="Gene3D" id="3.30.70.270">
    <property type="match status" value="2"/>
</dbReference>
<dbReference type="SUPFAM" id="SSF56672">
    <property type="entry name" value="DNA/RNA polymerases"/>
    <property type="match status" value="1"/>
</dbReference>
<dbReference type="InterPro" id="IPR028002">
    <property type="entry name" value="Myb_DNA-bind_5"/>
</dbReference>
<evidence type="ECO:0000259" key="3">
    <source>
        <dbReference type="Pfam" id="PF00078"/>
    </source>
</evidence>
<dbReference type="Pfam" id="PF00078">
    <property type="entry name" value="RVT_1"/>
    <property type="match status" value="1"/>
</dbReference>
<dbReference type="CDD" id="cd01647">
    <property type="entry name" value="RT_LTR"/>
    <property type="match status" value="1"/>
</dbReference>
<feature type="domain" description="Reverse transcriptase" evidence="3">
    <location>
        <begin position="174"/>
        <end position="328"/>
    </location>
</feature>
<name>A0AAV7RQJ1_PLEWA</name>